<dbReference type="Proteomes" id="UP000530670">
    <property type="component" value="Unassembled WGS sequence"/>
</dbReference>
<name>A0A8H5VTS5_9HYPO</name>
<dbReference type="GeneID" id="59305694"/>
<accession>A0A8H5VTS5</accession>
<organism evidence="1 2">
    <name type="scientific">Fusarium tjaetaba</name>
    <dbReference type="NCBI Taxonomy" id="1567544"/>
    <lineage>
        <taxon>Eukaryota</taxon>
        <taxon>Fungi</taxon>
        <taxon>Dikarya</taxon>
        <taxon>Ascomycota</taxon>
        <taxon>Pezizomycotina</taxon>
        <taxon>Sordariomycetes</taxon>
        <taxon>Hypocreomycetidae</taxon>
        <taxon>Hypocreales</taxon>
        <taxon>Nectriaceae</taxon>
        <taxon>Fusarium</taxon>
        <taxon>Fusarium fujikuroi species complex</taxon>
    </lineage>
</organism>
<evidence type="ECO:0000313" key="1">
    <source>
        <dbReference type="EMBL" id="KAF5634158.1"/>
    </source>
</evidence>
<keyword evidence="2" id="KW-1185">Reference proteome</keyword>
<comment type="caution">
    <text evidence="1">The sequence shown here is derived from an EMBL/GenBank/DDBJ whole genome shotgun (WGS) entry which is preliminary data.</text>
</comment>
<dbReference type="AlphaFoldDB" id="A0A8H5VTS5"/>
<protein>
    <submittedName>
        <fullName evidence="1">Uncharacterized protein</fullName>
    </submittedName>
</protein>
<gene>
    <name evidence="1" type="ORF">FTJAE_6777</name>
</gene>
<sequence length="174" mass="18801">MILLLVEQNELNNEGEEYVPKTRDVSFKYSTRLIVLALAETQLSSLGIHATLSSPVLPSPPKEQYRQLTATDAGSATRPQICPSSPQPCLACKPASAFPYPPPPTPLNGRVVPLLPPPDADNVTAKTGELELGGARGSLLKLGPFLPDQIDDLIVLDLTWLGLDFFEDRGWTLG</sequence>
<dbReference type="RefSeq" id="XP_037206133.1">
    <property type="nucleotide sequence ID" value="XM_037353424.1"/>
</dbReference>
<evidence type="ECO:0000313" key="2">
    <source>
        <dbReference type="Proteomes" id="UP000530670"/>
    </source>
</evidence>
<proteinExistence type="predicted"/>
<reference evidence="1 2" key="1">
    <citation type="submission" date="2020-05" db="EMBL/GenBank/DDBJ databases">
        <title>Identification and distribution of gene clusters putatively required for synthesis of sphingolipid metabolism inhibitors in phylogenetically diverse species of the filamentous fungus Fusarium.</title>
        <authorList>
            <person name="Kim H.-S."/>
            <person name="Busman M."/>
            <person name="Brown D.W."/>
            <person name="Divon H."/>
            <person name="Uhlig S."/>
            <person name="Proctor R.H."/>
        </authorList>
    </citation>
    <scope>NUCLEOTIDE SEQUENCE [LARGE SCALE GENOMIC DNA]</scope>
    <source>
        <strain evidence="1 2">NRRL 66243</strain>
    </source>
</reference>
<dbReference type="EMBL" id="JAAQRI010000133">
    <property type="protein sequence ID" value="KAF5634158.1"/>
    <property type="molecule type" value="Genomic_DNA"/>
</dbReference>